<evidence type="ECO:0000259" key="5">
    <source>
        <dbReference type="Pfam" id="PF07992"/>
    </source>
</evidence>
<dbReference type="RefSeq" id="WP_218114767.1">
    <property type="nucleotide sequence ID" value="NZ_CAJVAP010000010.1"/>
</dbReference>
<comment type="cofactor">
    <cofactor evidence="1">
        <name>FAD</name>
        <dbReference type="ChEBI" id="CHEBI:57692"/>
    </cofactor>
</comment>
<evidence type="ECO:0000313" key="8">
    <source>
        <dbReference type="Proteomes" id="UP000693892"/>
    </source>
</evidence>
<comment type="caution">
    <text evidence="7">The sequence shown here is derived from an EMBL/GenBank/DDBJ whole genome shotgun (WGS) entry which is preliminary data.</text>
</comment>
<evidence type="ECO:0000313" key="7">
    <source>
        <dbReference type="EMBL" id="CAG7608813.1"/>
    </source>
</evidence>
<sequence>MLNPHPTPGAVDRADVVIIGGGQAAAELVKSLRREAFAGSIHLIGDEDYLPYDRPPLSKGVMKTGVEMDRLAFLNAAGYEKHGVTVDLGVSATAIDPDARTVSTSDGRRIGYEVCVLATGARAVPAPWHGTSRVHSIRTYADAQELHAAIEAGAKRFLVVGGGYLGLETASSLAASGLDVSLVEATPQLLTGRASRFVSDWLKRQHEERGVEIFLGSMVAELEERDDTVHVRLANGTEVEADQVVFAVGALANLDLAKAVGAECGRGVLVDERCETTVAGVYAIGDVASYRTGSGGEARVESVFNATSQAKNLARVIAGKDLKASSVPTFWSDQVGVSIRLAGWVPPTVETNDVVTQEEDGWLVERYLGGRLVGVEAMNRLVDYMRILPEIADLRRKL</sequence>
<dbReference type="Pfam" id="PF07992">
    <property type="entry name" value="Pyr_redox_2"/>
    <property type="match status" value="1"/>
</dbReference>
<protein>
    <submittedName>
        <fullName evidence="7">Rhodocoxin reductase</fullName>
        <ecNumber evidence="7">1.18.1.-</ecNumber>
    </submittedName>
</protein>
<accession>A0A916NHC2</accession>
<dbReference type="InterPro" id="IPR050446">
    <property type="entry name" value="FAD-oxidoreductase/Apoptosis"/>
</dbReference>
<name>A0A916NHC2_9MICO</name>
<keyword evidence="3" id="KW-0274">FAD</keyword>
<evidence type="ECO:0000256" key="2">
    <source>
        <dbReference type="ARBA" id="ARBA00022630"/>
    </source>
</evidence>
<dbReference type="GO" id="GO:0016651">
    <property type="term" value="F:oxidoreductase activity, acting on NAD(P)H"/>
    <property type="evidence" value="ECO:0007669"/>
    <property type="project" value="TreeGrafter"/>
</dbReference>
<dbReference type="EC" id="1.18.1.-" evidence="7"/>
<evidence type="ECO:0000259" key="6">
    <source>
        <dbReference type="Pfam" id="PF14759"/>
    </source>
</evidence>
<evidence type="ECO:0000256" key="1">
    <source>
        <dbReference type="ARBA" id="ARBA00001974"/>
    </source>
</evidence>
<feature type="domain" description="FAD/NAD(P)-binding" evidence="5">
    <location>
        <begin position="15"/>
        <end position="310"/>
    </location>
</feature>
<feature type="domain" description="Reductase C-terminal" evidence="6">
    <location>
        <begin position="330"/>
        <end position="386"/>
    </location>
</feature>
<evidence type="ECO:0000256" key="4">
    <source>
        <dbReference type="ARBA" id="ARBA00023002"/>
    </source>
</evidence>
<dbReference type="PANTHER" id="PTHR43557">
    <property type="entry name" value="APOPTOSIS-INDUCING FACTOR 1"/>
    <property type="match status" value="1"/>
</dbReference>
<dbReference type="Pfam" id="PF14759">
    <property type="entry name" value="Reductase_C"/>
    <property type="match status" value="1"/>
</dbReference>
<keyword evidence="2" id="KW-0285">Flavoprotein</keyword>
<proteinExistence type="predicted"/>
<dbReference type="InterPro" id="IPR023753">
    <property type="entry name" value="FAD/NAD-binding_dom"/>
</dbReference>
<dbReference type="InterPro" id="IPR028202">
    <property type="entry name" value="Reductase_C"/>
</dbReference>
<dbReference type="PANTHER" id="PTHR43557:SF2">
    <property type="entry name" value="RIESKE DOMAIN-CONTAINING PROTEIN-RELATED"/>
    <property type="match status" value="1"/>
</dbReference>
<keyword evidence="4 7" id="KW-0560">Oxidoreductase</keyword>
<keyword evidence="8" id="KW-1185">Reference proteome</keyword>
<organism evidence="7 8">
    <name type="scientific">Leucobacter soli</name>
    <dbReference type="NCBI Taxonomy" id="2812850"/>
    <lineage>
        <taxon>Bacteria</taxon>
        <taxon>Bacillati</taxon>
        <taxon>Actinomycetota</taxon>
        <taxon>Actinomycetes</taxon>
        <taxon>Micrococcales</taxon>
        <taxon>Microbacteriaceae</taxon>
        <taxon>Leucobacter</taxon>
    </lineage>
</organism>
<reference evidence="7" key="1">
    <citation type="submission" date="2021-06" db="EMBL/GenBank/DDBJ databases">
        <authorList>
            <person name="Criscuolo A."/>
        </authorList>
    </citation>
    <scope>NUCLEOTIDE SEQUENCE</scope>
    <source>
        <strain evidence="7">CIP111803</strain>
    </source>
</reference>
<gene>
    <name evidence="7" type="primary">thcD_1</name>
    <name evidence="7" type="ORF">LEUCIP111803_01156</name>
</gene>
<evidence type="ECO:0000256" key="3">
    <source>
        <dbReference type="ARBA" id="ARBA00022827"/>
    </source>
</evidence>
<dbReference type="GO" id="GO:0005737">
    <property type="term" value="C:cytoplasm"/>
    <property type="evidence" value="ECO:0007669"/>
    <property type="project" value="TreeGrafter"/>
</dbReference>
<dbReference type="EMBL" id="CAJVAP010000010">
    <property type="protein sequence ID" value="CAG7608813.1"/>
    <property type="molecule type" value="Genomic_DNA"/>
</dbReference>
<dbReference type="Proteomes" id="UP000693892">
    <property type="component" value="Unassembled WGS sequence"/>
</dbReference>
<dbReference type="AlphaFoldDB" id="A0A916NHC2"/>